<protein>
    <submittedName>
        <fullName evidence="1">Uncharacterized protein</fullName>
    </submittedName>
</protein>
<dbReference type="Proteomes" id="UP000398217">
    <property type="component" value="Unassembled WGS sequence"/>
</dbReference>
<dbReference type="RefSeq" id="WP_155285113.1">
    <property type="nucleotide sequence ID" value="NZ_BLBC01000011.1"/>
</dbReference>
<keyword evidence="2" id="KW-1185">Reference proteome</keyword>
<evidence type="ECO:0000313" key="1">
    <source>
        <dbReference type="EMBL" id="GET46484.1"/>
    </source>
</evidence>
<reference evidence="2" key="1">
    <citation type="journal article" date="2020" name="Int. J. Syst. Evol. Microbiol.">
        <title>Capnocytophaga felis sp. nov. isolated from the feline oral cavity.</title>
        <authorList>
            <person name="Suzuki M."/>
            <person name="Umeda K."/>
            <person name="Kimura M."/>
            <person name="Imaoka K."/>
            <person name="Morikawa S."/>
            <person name="Maeda K."/>
        </authorList>
    </citation>
    <scope>NUCLEOTIDE SEQUENCE [LARGE SCALE GENOMIC DNA]</scope>
    <source>
        <strain evidence="2">KC07070</strain>
    </source>
</reference>
<name>A0A5M4BA54_9FLAO</name>
<dbReference type="EMBL" id="BLBC01000011">
    <property type="protein sequence ID" value="GET46484.1"/>
    <property type="molecule type" value="Genomic_DNA"/>
</dbReference>
<comment type="caution">
    <text evidence="1">The sequence shown here is derived from an EMBL/GenBank/DDBJ whole genome shotgun (WGS) entry which is preliminary data.</text>
</comment>
<organism evidence="1 2">
    <name type="scientific">Capnocytophaga felis</name>
    <dbReference type="NCBI Taxonomy" id="2267611"/>
    <lineage>
        <taxon>Bacteria</taxon>
        <taxon>Pseudomonadati</taxon>
        <taxon>Bacteroidota</taxon>
        <taxon>Flavobacteriia</taxon>
        <taxon>Flavobacteriales</taxon>
        <taxon>Flavobacteriaceae</taxon>
        <taxon>Capnocytophaga</taxon>
    </lineage>
</organism>
<gene>
    <name evidence="1" type="ORF">RCZ01_17860</name>
</gene>
<dbReference type="AlphaFoldDB" id="A0A5M4BA54"/>
<accession>A0A5M4BA54</accession>
<proteinExistence type="predicted"/>
<evidence type="ECO:0000313" key="2">
    <source>
        <dbReference type="Proteomes" id="UP000398217"/>
    </source>
</evidence>
<sequence>MKISIKISKDGLDSLNFVLQKSSLVRSITREERTNKSILEEVARKVYLMHGNFTGNKPKKFNLKYHQASVLEYWLRSILPSVSMINNDYYLQIHKIANELHQELV</sequence>